<protein>
    <recommendedName>
        <fullName evidence="4">DUF4309 domain-containing protein</fullName>
    </recommendedName>
</protein>
<organism evidence="2 3">
    <name type="scientific">Paenibacillus swuensis</name>
    <dbReference type="NCBI Taxonomy" id="1178515"/>
    <lineage>
        <taxon>Bacteria</taxon>
        <taxon>Bacillati</taxon>
        <taxon>Bacillota</taxon>
        <taxon>Bacilli</taxon>
        <taxon>Bacillales</taxon>
        <taxon>Paenibacillaceae</taxon>
        <taxon>Paenibacillus</taxon>
    </lineage>
</organism>
<dbReference type="PATRIC" id="fig|1178515.4.peg.4321"/>
<evidence type="ECO:0000313" key="3">
    <source>
        <dbReference type="Proteomes" id="UP000076927"/>
    </source>
</evidence>
<evidence type="ECO:0000313" key="2">
    <source>
        <dbReference type="EMBL" id="ANE48399.1"/>
    </source>
</evidence>
<evidence type="ECO:0000256" key="1">
    <source>
        <dbReference type="SAM" id="SignalP"/>
    </source>
</evidence>
<evidence type="ECO:0008006" key="4">
    <source>
        <dbReference type="Google" id="ProtNLM"/>
    </source>
</evidence>
<name>A0A172TMU1_9BACL</name>
<dbReference type="AlphaFoldDB" id="A0A172TMU1"/>
<reference evidence="2 3" key="1">
    <citation type="submission" date="2015-01" db="EMBL/GenBank/DDBJ databases">
        <title>Paenibacillus swuensis/DY6/whole genome sequencing.</title>
        <authorList>
            <person name="Kim M.K."/>
            <person name="Srinivasan S."/>
            <person name="Lee J.-J."/>
        </authorList>
    </citation>
    <scope>NUCLEOTIDE SEQUENCE [LARGE SCALE GENOMIC DNA]</scope>
    <source>
        <strain evidence="2 3">DY6</strain>
    </source>
</reference>
<keyword evidence="1" id="KW-0732">Signal</keyword>
<gene>
    <name evidence="2" type="ORF">SY83_21330</name>
</gene>
<sequence>MLMNKWSKVTLAALISVGSLATVAETHAEGSKNPVSATTANQAPNSYIKGIYTLAKQGKIPGTPFVAGKTLISTVHKTWGKPTKGPSAGNNYEFYNIGMGTGAFAFGVGSGDVVYDLRAFGQNVDPNHGIKSLTFSAVISALGMPADIRFSGTDKIYVYHAGEFQLKFVGPMKVVKGKLGHIDHINVYSSRK</sequence>
<keyword evidence="3" id="KW-1185">Reference proteome</keyword>
<dbReference type="STRING" id="1178515.SY83_21330"/>
<proteinExistence type="predicted"/>
<feature type="chain" id="PRO_5038490353" description="DUF4309 domain-containing protein" evidence="1">
    <location>
        <begin position="22"/>
        <end position="192"/>
    </location>
</feature>
<dbReference type="Pfam" id="PF14172">
    <property type="entry name" value="DUF4309"/>
    <property type="match status" value="1"/>
</dbReference>
<dbReference type="KEGG" id="pswu:SY83_21330"/>
<accession>A0A172TMU1</accession>
<dbReference type="EMBL" id="CP011388">
    <property type="protein sequence ID" value="ANE48399.1"/>
    <property type="molecule type" value="Genomic_DNA"/>
</dbReference>
<dbReference type="InterPro" id="IPR025453">
    <property type="entry name" value="DUF4309"/>
</dbReference>
<feature type="signal peptide" evidence="1">
    <location>
        <begin position="1"/>
        <end position="21"/>
    </location>
</feature>
<dbReference type="Proteomes" id="UP000076927">
    <property type="component" value="Chromosome"/>
</dbReference>
<dbReference type="RefSeq" id="WP_068610199.1">
    <property type="nucleotide sequence ID" value="NZ_CP011388.1"/>
</dbReference>